<organism evidence="6 7">
    <name type="scientific">Candidatus Aphodoplasma excrementigallinarum</name>
    <dbReference type="NCBI Taxonomy" id="2840673"/>
    <lineage>
        <taxon>Bacteria</taxon>
        <taxon>Bacillati</taxon>
        <taxon>Bacillota</taxon>
        <taxon>Clostridia</taxon>
        <taxon>Eubacteriales</taxon>
        <taxon>Candidatus Aphodoplasma</taxon>
    </lineage>
</organism>
<dbReference type="GO" id="GO:0032993">
    <property type="term" value="C:protein-DNA complex"/>
    <property type="evidence" value="ECO:0007669"/>
    <property type="project" value="TreeGrafter"/>
</dbReference>
<evidence type="ECO:0000313" key="6">
    <source>
        <dbReference type="EMBL" id="HIV02490.1"/>
    </source>
</evidence>
<dbReference type="Gene3D" id="3.40.190.10">
    <property type="entry name" value="Periplasmic binding protein-like II"/>
    <property type="match status" value="2"/>
</dbReference>
<dbReference type="SUPFAM" id="SSF53850">
    <property type="entry name" value="Periplasmic binding protein-like II"/>
    <property type="match status" value="1"/>
</dbReference>
<dbReference type="Pfam" id="PF00126">
    <property type="entry name" value="HTH_1"/>
    <property type="match status" value="1"/>
</dbReference>
<keyword evidence="4" id="KW-0804">Transcription</keyword>
<comment type="caution">
    <text evidence="6">The sequence shown here is derived from an EMBL/GenBank/DDBJ whole genome shotgun (WGS) entry which is preliminary data.</text>
</comment>
<accession>A0A9D1NG73</accession>
<dbReference type="FunFam" id="1.10.10.10:FF:000001">
    <property type="entry name" value="LysR family transcriptional regulator"/>
    <property type="match status" value="1"/>
</dbReference>
<protein>
    <submittedName>
        <fullName evidence="6">LysR family transcriptional regulator</fullName>
    </submittedName>
</protein>
<dbReference type="PANTHER" id="PTHR30346:SF28">
    <property type="entry name" value="HTH-TYPE TRANSCRIPTIONAL REGULATOR CYNR"/>
    <property type="match status" value="1"/>
</dbReference>
<proteinExistence type="inferred from homology"/>
<keyword evidence="3" id="KW-0238">DNA-binding</keyword>
<evidence type="ECO:0000256" key="3">
    <source>
        <dbReference type="ARBA" id="ARBA00023125"/>
    </source>
</evidence>
<dbReference type="PANTHER" id="PTHR30346">
    <property type="entry name" value="TRANSCRIPTIONAL DUAL REGULATOR HCAR-RELATED"/>
    <property type="match status" value="1"/>
</dbReference>
<dbReference type="Proteomes" id="UP000886743">
    <property type="component" value="Unassembled WGS sequence"/>
</dbReference>
<dbReference type="InterPro" id="IPR005119">
    <property type="entry name" value="LysR_subst-bd"/>
</dbReference>
<dbReference type="InterPro" id="IPR036388">
    <property type="entry name" value="WH-like_DNA-bd_sf"/>
</dbReference>
<evidence type="ECO:0000259" key="5">
    <source>
        <dbReference type="PROSITE" id="PS50931"/>
    </source>
</evidence>
<dbReference type="InterPro" id="IPR036390">
    <property type="entry name" value="WH_DNA-bd_sf"/>
</dbReference>
<evidence type="ECO:0000256" key="2">
    <source>
        <dbReference type="ARBA" id="ARBA00023015"/>
    </source>
</evidence>
<dbReference type="GO" id="GO:0003700">
    <property type="term" value="F:DNA-binding transcription factor activity"/>
    <property type="evidence" value="ECO:0007669"/>
    <property type="project" value="InterPro"/>
</dbReference>
<evidence type="ECO:0000256" key="4">
    <source>
        <dbReference type="ARBA" id="ARBA00023163"/>
    </source>
</evidence>
<keyword evidence="2" id="KW-0805">Transcription regulation</keyword>
<name>A0A9D1NG73_9FIRM</name>
<gene>
    <name evidence="6" type="ORF">IAC74_02855</name>
</gene>
<feature type="domain" description="HTH lysR-type" evidence="5">
    <location>
        <begin position="1"/>
        <end position="57"/>
    </location>
</feature>
<reference evidence="6" key="1">
    <citation type="submission" date="2020-10" db="EMBL/GenBank/DDBJ databases">
        <authorList>
            <person name="Gilroy R."/>
        </authorList>
    </citation>
    <scope>NUCLEOTIDE SEQUENCE</scope>
    <source>
        <strain evidence="6">4920</strain>
    </source>
</reference>
<dbReference type="GO" id="GO:0003677">
    <property type="term" value="F:DNA binding"/>
    <property type="evidence" value="ECO:0007669"/>
    <property type="project" value="UniProtKB-KW"/>
</dbReference>
<comment type="similarity">
    <text evidence="1">Belongs to the LysR transcriptional regulatory family.</text>
</comment>
<dbReference type="PROSITE" id="PS50931">
    <property type="entry name" value="HTH_LYSR"/>
    <property type="match status" value="1"/>
</dbReference>
<dbReference type="Gene3D" id="1.10.10.10">
    <property type="entry name" value="Winged helix-like DNA-binding domain superfamily/Winged helix DNA-binding domain"/>
    <property type="match status" value="1"/>
</dbReference>
<dbReference type="InterPro" id="IPR000847">
    <property type="entry name" value="LysR_HTH_N"/>
</dbReference>
<evidence type="ECO:0000313" key="7">
    <source>
        <dbReference type="Proteomes" id="UP000886743"/>
    </source>
</evidence>
<dbReference type="AlphaFoldDB" id="A0A9D1NG73"/>
<sequence length="294" mass="33735">MLRQIKYFQAVVRNNSFSEAAEECHISQSAVSQQIQALERELGFQLFERKNRKFALTPAGEHFYKKSLILVADYERICREASKIARGGEALLRIGYLRSYSGSEFHQALEEFAQKYPDVTVQLAYGNHEELYQMLINEQVDIALNDQRRRFSDTFVNLVLETTRSSIEISARSPLASLSQIHPAELKATPCILVASEAQQETEREYYRDIVGFQGEFIFAENLEEARLLVIGGKGFMPVEGNGQLMNFGTSIARIPLFQDGRQVTRNYCAFWKKDNSGYYVEEFADMLKSQFKK</sequence>
<evidence type="ECO:0000256" key="1">
    <source>
        <dbReference type="ARBA" id="ARBA00009437"/>
    </source>
</evidence>
<dbReference type="EMBL" id="DVOF01000085">
    <property type="protein sequence ID" value="HIV02490.1"/>
    <property type="molecule type" value="Genomic_DNA"/>
</dbReference>
<dbReference type="CDD" id="cd05466">
    <property type="entry name" value="PBP2_LTTR_substrate"/>
    <property type="match status" value="1"/>
</dbReference>
<dbReference type="SUPFAM" id="SSF46785">
    <property type="entry name" value="Winged helix' DNA-binding domain"/>
    <property type="match status" value="1"/>
</dbReference>
<dbReference type="Pfam" id="PF03466">
    <property type="entry name" value="LysR_substrate"/>
    <property type="match status" value="1"/>
</dbReference>
<reference evidence="6" key="2">
    <citation type="journal article" date="2021" name="PeerJ">
        <title>Extensive microbial diversity within the chicken gut microbiome revealed by metagenomics and culture.</title>
        <authorList>
            <person name="Gilroy R."/>
            <person name="Ravi A."/>
            <person name="Getino M."/>
            <person name="Pursley I."/>
            <person name="Horton D.L."/>
            <person name="Alikhan N.F."/>
            <person name="Baker D."/>
            <person name="Gharbi K."/>
            <person name="Hall N."/>
            <person name="Watson M."/>
            <person name="Adriaenssens E.M."/>
            <person name="Foster-Nyarko E."/>
            <person name="Jarju S."/>
            <person name="Secka A."/>
            <person name="Antonio M."/>
            <person name="Oren A."/>
            <person name="Chaudhuri R.R."/>
            <person name="La Ragione R."/>
            <person name="Hildebrand F."/>
            <person name="Pallen M.J."/>
        </authorList>
    </citation>
    <scope>NUCLEOTIDE SEQUENCE</scope>
    <source>
        <strain evidence="6">4920</strain>
    </source>
</reference>
<dbReference type="PRINTS" id="PR00039">
    <property type="entry name" value="HTHLYSR"/>
</dbReference>